<dbReference type="PANTHER" id="PTHR46401:SF2">
    <property type="entry name" value="GLYCOSYLTRANSFERASE WBBK-RELATED"/>
    <property type="match status" value="1"/>
</dbReference>
<evidence type="ECO:0000313" key="3">
    <source>
        <dbReference type="EMBL" id="MBA4612584.1"/>
    </source>
</evidence>
<dbReference type="InterPro" id="IPR001296">
    <property type="entry name" value="Glyco_trans_1"/>
</dbReference>
<dbReference type="Gene3D" id="3.40.50.2000">
    <property type="entry name" value="Glycogen Phosphorylase B"/>
    <property type="match status" value="2"/>
</dbReference>
<name>A0A838Y006_9HYPH</name>
<protein>
    <submittedName>
        <fullName evidence="3">Glycosyltransferase family 4 protein</fullName>
    </submittedName>
</protein>
<gene>
    <name evidence="3" type="ORF">H1W37_13035</name>
</gene>
<proteinExistence type="predicted"/>
<feature type="domain" description="Glycosyl transferase family 1" evidence="2">
    <location>
        <begin position="184"/>
        <end position="337"/>
    </location>
</feature>
<dbReference type="CDD" id="cd03801">
    <property type="entry name" value="GT4_PimA-like"/>
    <property type="match status" value="1"/>
</dbReference>
<dbReference type="AlphaFoldDB" id="A0A838Y006"/>
<dbReference type="Pfam" id="PF00534">
    <property type="entry name" value="Glycos_transf_1"/>
    <property type="match status" value="1"/>
</dbReference>
<evidence type="ECO:0000313" key="4">
    <source>
        <dbReference type="Proteomes" id="UP000559404"/>
    </source>
</evidence>
<evidence type="ECO:0000259" key="2">
    <source>
        <dbReference type="Pfam" id="PF00534"/>
    </source>
</evidence>
<dbReference type="SUPFAM" id="SSF53756">
    <property type="entry name" value="UDP-Glycosyltransferase/glycogen phosphorylase"/>
    <property type="match status" value="1"/>
</dbReference>
<dbReference type="GO" id="GO:0009103">
    <property type="term" value="P:lipopolysaccharide biosynthetic process"/>
    <property type="evidence" value="ECO:0007669"/>
    <property type="project" value="TreeGrafter"/>
</dbReference>
<reference evidence="3 4" key="2">
    <citation type="submission" date="2020-08" db="EMBL/GenBank/DDBJ databases">
        <title>Stappia taiwanensis sp. nov., isolated from a coastal thermal spring.</title>
        <authorList>
            <person name="Kampfer P."/>
        </authorList>
    </citation>
    <scope>NUCLEOTIDE SEQUENCE [LARGE SCALE GENOMIC DNA]</scope>
    <source>
        <strain evidence="3 4">DSM 23284</strain>
    </source>
</reference>
<keyword evidence="1 3" id="KW-0808">Transferase</keyword>
<sequence>MTPGSRPIVFLYPGRLETPTGGYVYDRQLLRALEDIGIAVEAHSLGEGYPAPSEETLAEADALLSGLADGTRVVIDGLAYGVLDAAASRHGKRLALVALVHHPLAHESGLSTDRMAELTARERAALAHARQVITTSAATASTLTREFAVPPERIGVVEPALSIPPQEPDLNRNAASGVSPSVRLLAVGSLIRRKDYPTLLAALARMTDLDWHLDIAGSRDADPDHAGEICRRIEDLGLGGRITVHGALPEEAVSSLYRAADIFVLTTLYEGYGMAFAEAMAHGLPVIATGEGAVATTVPACAGLVLPAGAVEAVADALRRLIVDPEQRRTLAEGARRHALSLPTWADQARTFAKLLEGLSE</sequence>
<dbReference type="PANTHER" id="PTHR46401">
    <property type="entry name" value="GLYCOSYLTRANSFERASE WBBK-RELATED"/>
    <property type="match status" value="1"/>
</dbReference>
<dbReference type="GO" id="GO:0016757">
    <property type="term" value="F:glycosyltransferase activity"/>
    <property type="evidence" value="ECO:0007669"/>
    <property type="project" value="InterPro"/>
</dbReference>
<dbReference type="Proteomes" id="UP000559404">
    <property type="component" value="Unassembled WGS sequence"/>
</dbReference>
<reference evidence="3 4" key="1">
    <citation type="submission" date="2020-07" db="EMBL/GenBank/DDBJ databases">
        <authorList>
            <person name="Li M."/>
        </authorList>
    </citation>
    <scope>NUCLEOTIDE SEQUENCE [LARGE SCALE GENOMIC DNA]</scope>
    <source>
        <strain evidence="3 4">DSM 23284</strain>
    </source>
</reference>
<keyword evidence="4" id="KW-1185">Reference proteome</keyword>
<evidence type="ECO:0000256" key="1">
    <source>
        <dbReference type="ARBA" id="ARBA00022679"/>
    </source>
</evidence>
<accession>A0A838Y006</accession>
<dbReference type="EMBL" id="JACEON010000012">
    <property type="protein sequence ID" value="MBA4612584.1"/>
    <property type="molecule type" value="Genomic_DNA"/>
</dbReference>
<comment type="caution">
    <text evidence="3">The sequence shown here is derived from an EMBL/GenBank/DDBJ whole genome shotgun (WGS) entry which is preliminary data.</text>
</comment>
<dbReference type="RefSeq" id="WP_181760783.1">
    <property type="nucleotide sequence ID" value="NZ_BMCR01000003.1"/>
</dbReference>
<organism evidence="3 4">
    <name type="scientific">Stappia taiwanensis</name>
    <dbReference type="NCBI Taxonomy" id="992267"/>
    <lineage>
        <taxon>Bacteria</taxon>
        <taxon>Pseudomonadati</taxon>
        <taxon>Pseudomonadota</taxon>
        <taxon>Alphaproteobacteria</taxon>
        <taxon>Hyphomicrobiales</taxon>
        <taxon>Stappiaceae</taxon>
        <taxon>Stappia</taxon>
    </lineage>
</organism>